<evidence type="ECO:0000313" key="2">
    <source>
        <dbReference type="Proteomes" id="UP000203433"/>
    </source>
</evidence>
<dbReference type="RefSeq" id="YP_009182230.1">
    <property type="nucleotide sequence ID" value="NC_028491.1"/>
</dbReference>
<dbReference type="GeneID" id="26373990"/>
<protein>
    <submittedName>
        <fullName evidence="1">Uncharacterized protein</fullName>
    </submittedName>
</protein>
<dbReference type="EMBL" id="KP296186">
    <property type="protein sequence ID" value="AKN80714.1"/>
    <property type="molecule type" value="Genomic_DNA"/>
</dbReference>
<organism evidence="1 2">
    <name type="scientific">Diatraea saccharalis granulovirus</name>
    <dbReference type="NCBI Taxonomy" id="1675862"/>
    <lineage>
        <taxon>Viruses</taxon>
        <taxon>Viruses incertae sedis</taxon>
        <taxon>Naldaviricetes</taxon>
        <taxon>Lefavirales</taxon>
        <taxon>Baculoviridae</taxon>
        <taxon>Betabaculovirus</taxon>
        <taxon>Betabaculovirus disaccharalis</taxon>
    </lineage>
</organism>
<sequence>MTEEILVSLKHYNNKFNQMDDALHNLREQYDKTQFEIKCIKKILLEICSAVAPNKEVVVREMLEKHDKVYRTLHDYGNIPLAHIRFNHQLSPDLGSVYVWNVF</sequence>
<dbReference type="Proteomes" id="UP000203433">
    <property type="component" value="Segment"/>
</dbReference>
<dbReference type="KEGG" id="vg:26373990"/>
<keyword evidence="2" id="KW-1185">Reference proteome</keyword>
<evidence type="ECO:0000313" key="1">
    <source>
        <dbReference type="EMBL" id="AKN80714.1"/>
    </source>
</evidence>
<proteinExistence type="predicted"/>
<reference evidence="1 2" key="1">
    <citation type="journal article" date="2015" name="J. Virol.">
        <title>A betabaculovirus-encoded gp64 homolog is a functional envelope fusion protein.</title>
        <authorList>
            <person name="Ardisson-Araujo D.M."/>
            <person name="Melo F.L."/>
            <person name="Clem R.J."/>
            <person name="Wolff J.L."/>
            <person name="Ribeiro B.M."/>
        </authorList>
    </citation>
    <scope>NUCLEOTIDE SEQUENCE [LARGE SCALE GENOMIC DNA]</scope>
    <source>
        <strain evidence="1 2">Parana-2009</strain>
    </source>
</reference>
<name>A0A0R7EYQ9_9BBAC</name>
<accession>A0A0R7EYQ9</accession>
<gene>
    <name evidence="1" type="primary">ORF-32</name>
</gene>
<dbReference type="OrthoDB" id="21211at10239"/>